<protein>
    <submittedName>
        <fullName evidence="1">Uncharacterized protein</fullName>
    </submittedName>
</protein>
<sequence>LASNTTPSPCVVHELTEVMAKVSQLSTERQHKHTSQEELLDIVLRLSRKRVLGRLRPSWIRPPPHIRTQQPSLQDQIRKYTEELQKTLQRTPQITQLLERLSALVEALR</sequence>
<gene>
    <name evidence="1" type="ORF">EDB81DRAFT_614942</name>
</gene>
<feature type="non-terminal residue" evidence="1">
    <location>
        <position position="109"/>
    </location>
</feature>
<evidence type="ECO:0000313" key="1">
    <source>
        <dbReference type="EMBL" id="KAH7111547.1"/>
    </source>
</evidence>
<dbReference type="EMBL" id="JAGMUV010000040">
    <property type="protein sequence ID" value="KAH7111547.1"/>
    <property type="molecule type" value="Genomic_DNA"/>
</dbReference>
<accession>A0A9P9D2Z6</accession>
<evidence type="ECO:0000313" key="2">
    <source>
        <dbReference type="Proteomes" id="UP000738349"/>
    </source>
</evidence>
<keyword evidence="2" id="KW-1185">Reference proteome</keyword>
<proteinExistence type="predicted"/>
<reference evidence="1" key="1">
    <citation type="journal article" date="2021" name="Nat. Commun.">
        <title>Genetic determinants of endophytism in the Arabidopsis root mycobiome.</title>
        <authorList>
            <person name="Mesny F."/>
            <person name="Miyauchi S."/>
            <person name="Thiergart T."/>
            <person name="Pickel B."/>
            <person name="Atanasova L."/>
            <person name="Karlsson M."/>
            <person name="Huettel B."/>
            <person name="Barry K.W."/>
            <person name="Haridas S."/>
            <person name="Chen C."/>
            <person name="Bauer D."/>
            <person name="Andreopoulos W."/>
            <person name="Pangilinan J."/>
            <person name="LaButti K."/>
            <person name="Riley R."/>
            <person name="Lipzen A."/>
            <person name="Clum A."/>
            <person name="Drula E."/>
            <person name="Henrissat B."/>
            <person name="Kohler A."/>
            <person name="Grigoriev I.V."/>
            <person name="Martin F.M."/>
            <person name="Hacquard S."/>
        </authorList>
    </citation>
    <scope>NUCLEOTIDE SEQUENCE</scope>
    <source>
        <strain evidence="1">MPI-CAGE-AT-0147</strain>
    </source>
</reference>
<feature type="non-terminal residue" evidence="1">
    <location>
        <position position="1"/>
    </location>
</feature>
<dbReference type="OrthoDB" id="4851849at2759"/>
<organism evidence="1 2">
    <name type="scientific">Dactylonectria macrodidyma</name>
    <dbReference type="NCBI Taxonomy" id="307937"/>
    <lineage>
        <taxon>Eukaryota</taxon>
        <taxon>Fungi</taxon>
        <taxon>Dikarya</taxon>
        <taxon>Ascomycota</taxon>
        <taxon>Pezizomycotina</taxon>
        <taxon>Sordariomycetes</taxon>
        <taxon>Hypocreomycetidae</taxon>
        <taxon>Hypocreales</taxon>
        <taxon>Nectriaceae</taxon>
        <taxon>Dactylonectria</taxon>
    </lineage>
</organism>
<dbReference type="Proteomes" id="UP000738349">
    <property type="component" value="Unassembled WGS sequence"/>
</dbReference>
<name>A0A9P9D2Z6_9HYPO</name>
<dbReference type="AlphaFoldDB" id="A0A9P9D2Z6"/>
<comment type="caution">
    <text evidence="1">The sequence shown here is derived from an EMBL/GenBank/DDBJ whole genome shotgun (WGS) entry which is preliminary data.</text>
</comment>